<organism evidence="3 4">
    <name type="scientific">Pseudomonas rustica</name>
    <dbReference type="NCBI Taxonomy" id="2827099"/>
    <lineage>
        <taxon>Bacteria</taxon>
        <taxon>Pseudomonadati</taxon>
        <taxon>Pseudomonadota</taxon>
        <taxon>Gammaproteobacteria</taxon>
        <taxon>Pseudomonadales</taxon>
        <taxon>Pseudomonadaceae</taxon>
        <taxon>Pseudomonas</taxon>
    </lineage>
</organism>
<dbReference type="SUPFAM" id="SSF56349">
    <property type="entry name" value="DNA breaking-rejoining enzymes"/>
    <property type="match status" value="1"/>
</dbReference>
<dbReference type="CDD" id="cd00397">
    <property type="entry name" value="DNA_BRE_C"/>
    <property type="match status" value="1"/>
</dbReference>
<feature type="domain" description="Tyr recombinase" evidence="2">
    <location>
        <begin position="269"/>
        <end position="491"/>
    </location>
</feature>
<sequence>MNLTEELKASQAPAHVVDQVEREAGDLTKINKMSDDVWVITHPITLVKSELIWSEAIPQATPLQLLVLKQHLKDLGKSENDGTLMLKRFPDRIMESRWLIVALNSLDKAPVSRLNQLSASDVMALIELTLWKKNSTKKTVVSRGTISKRWLMLNMISETYSSGQLVDGFKEIPSLTSVLDTIKPIVSLNTDWADWLAEGSYGSVPLPIASVYLKEAIEIIRSEKLKWYQFITSFVRKRQSIIPSQLFDRVVQRSADGWRIPRTGRQSKELVKFLNEARCFFSLGQEQPLPPFPFNGGYDLESYSCLLHGAALVIFFILTGARRSEIVSIQNDDLIKQSDGTYRFKSEIKKTNHGIVTVRDIAGLAAEAYDVLESVNLNPDSNERDNIFFQTTFCWARTAPRTLKHGAYNSVPIRLQQFATYVEQKYGDEFAYSHKITPHQFRHTFAEFALRRFDGNVVEAIRDHFRHEYGSYMTHRYTRRKFIEGMEKQESYVLSDLLKTDSRIVRDYIGEIITRAANGEQLYGAIGRWIADRVKDIEFLDPATLNQIIDEFEGDIHPHEYGICMIRKESKMQAQCFDKESGTANTSEARWSLCGNCVNRLSFSNNKDAILRIGMKSQVHAESFKKSGLITIANLEEANIKTAMAAVAEIDSGEGNV</sequence>
<dbReference type="EMBL" id="JAGYHF010000009">
    <property type="protein sequence ID" value="MBS4080416.1"/>
    <property type="molecule type" value="Genomic_DNA"/>
</dbReference>
<accession>A0ABS5N397</accession>
<reference evidence="3 4" key="1">
    <citation type="submission" date="2021-04" db="EMBL/GenBank/DDBJ databases">
        <title>Pseudomonas rustica sp. nov. isolated from raw milk.</title>
        <authorList>
            <person name="Fiedler G."/>
            <person name="Gieschler S."/>
            <person name="Kabisch J."/>
            <person name="Grimmler C."/>
            <person name="Brinks E."/>
            <person name="Wagner N."/>
            <person name="Hetzer B."/>
            <person name="Franz C.M.A.P."/>
            <person name="Boehnlein C."/>
        </authorList>
    </citation>
    <scope>NUCLEOTIDE SEQUENCE [LARGE SCALE GENOMIC DNA]</scope>
    <source>
        <strain evidence="3 4">MBT-4</strain>
    </source>
</reference>
<evidence type="ECO:0000256" key="1">
    <source>
        <dbReference type="ARBA" id="ARBA00023172"/>
    </source>
</evidence>
<dbReference type="PROSITE" id="PS51898">
    <property type="entry name" value="TYR_RECOMBINASE"/>
    <property type="match status" value="1"/>
</dbReference>
<proteinExistence type="predicted"/>
<dbReference type="InterPro" id="IPR002104">
    <property type="entry name" value="Integrase_catalytic"/>
</dbReference>
<keyword evidence="4" id="KW-1185">Reference proteome</keyword>
<dbReference type="RefSeq" id="WP_212545591.1">
    <property type="nucleotide sequence ID" value="NZ_JAGYHF010000009.1"/>
</dbReference>
<evidence type="ECO:0000313" key="4">
    <source>
        <dbReference type="Proteomes" id="UP000676035"/>
    </source>
</evidence>
<gene>
    <name evidence="3" type="ORF">KFS80_19195</name>
</gene>
<protein>
    <submittedName>
        <fullName evidence="3">Site-specific integrase</fullName>
    </submittedName>
</protein>
<evidence type="ECO:0000313" key="3">
    <source>
        <dbReference type="EMBL" id="MBS4080416.1"/>
    </source>
</evidence>
<dbReference type="Pfam" id="PF00589">
    <property type="entry name" value="Phage_integrase"/>
    <property type="match status" value="1"/>
</dbReference>
<evidence type="ECO:0000259" key="2">
    <source>
        <dbReference type="PROSITE" id="PS51898"/>
    </source>
</evidence>
<comment type="caution">
    <text evidence="3">The sequence shown here is derived from an EMBL/GenBank/DDBJ whole genome shotgun (WGS) entry which is preliminary data.</text>
</comment>
<dbReference type="InterPro" id="IPR013762">
    <property type="entry name" value="Integrase-like_cat_sf"/>
</dbReference>
<name>A0ABS5N397_9PSED</name>
<keyword evidence="1" id="KW-0233">DNA recombination</keyword>
<dbReference type="Gene3D" id="1.10.443.10">
    <property type="entry name" value="Intergrase catalytic core"/>
    <property type="match status" value="1"/>
</dbReference>
<dbReference type="InterPro" id="IPR011010">
    <property type="entry name" value="DNA_brk_join_enz"/>
</dbReference>
<dbReference type="Proteomes" id="UP000676035">
    <property type="component" value="Unassembled WGS sequence"/>
</dbReference>